<dbReference type="Pfam" id="PF00072">
    <property type="entry name" value="Response_reg"/>
    <property type="match status" value="1"/>
</dbReference>
<reference evidence="6 7" key="1">
    <citation type="submission" date="2019-06" db="EMBL/GenBank/DDBJ databases">
        <authorList>
            <person name="Rodrigo-Torres L."/>
            <person name="Arahal R. D."/>
            <person name="Lucena T."/>
        </authorList>
    </citation>
    <scope>NUCLEOTIDE SEQUENCE [LARGE SCALE GENOMIC DNA]</scope>
    <source>
        <strain evidence="6 7">SB0023/3</strain>
    </source>
</reference>
<dbReference type="PANTHER" id="PTHR44591:SF3">
    <property type="entry name" value="RESPONSE REGULATORY DOMAIN-CONTAINING PROTEIN"/>
    <property type="match status" value="1"/>
</dbReference>
<dbReference type="OrthoDB" id="9782655at2"/>
<evidence type="ECO:0000259" key="5">
    <source>
        <dbReference type="PROSITE" id="PS50110"/>
    </source>
</evidence>
<evidence type="ECO:0000256" key="4">
    <source>
        <dbReference type="PROSITE-ProRule" id="PRU00169"/>
    </source>
</evidence>
<evidence type="ECO:0000256" key="1">
    <source>
        <dbReference type="ARBA" id="ARBA00022553"/>
    </source>
</evidence>
<evidence type="ECO:0000256" key="3">
    <source>
        <dbReference type="ARBA" id="ARBA00023163"/>
    </source>
</evidence>
<protein>
    <submittedName>
        <fullName evidence="6">Transcriptional regulatory protein FixJ</fullName>
    </submittedName>
</protein>
<keyword evidence="7" id="KW-1185">Reference proteome</keyword>
<proteinExistence type="predicted"/>
<dbReference type="InterPro" id="IPR050595">
    <property type="entry name" value="Bact_response_regulator"/>
</dbReference>
<evidence type="ECO:0000256" key="2">
    <source>
        <dbReference type="ARBA" id="ARBA00023015"/>
    </source>
</evidence>
<dbReference type="SUPFAM" id="SSF52172">
    <property type="entry name" value="CheY-like"/>
    <property type="match status" value="1"/>
</dbReference>
<evidence type="ECO:0000313" key="7">
    <source>
        <dbReference type="Proteomes" id="UP000410984"/>
    </source>
</evidence>
<dbReference type="PROSITE" id="PS50110">
    <property type="entry name" value="RESPONSE_REGULATORY"/>
    <property type="match status" value="1"/>
</dbReference>
<keyword evidence="1 4" id="KW-0597">Phosphoprotein</keyword>
<feature type="modified residue" description="4-aspartylphosphate" evidence="4">
    <location>
        <position position="55"/>
    </location>
</feature>
<sequence>MPAPPGPVLVVDDDEAVRASLKFLLELEGLDVRLFRDGAGLLQEALPERGCLVVDYHMPGLNGLELVAHLRGRKIGLPALLITGRGTDDLRARAAQAGFHAVLEKPFHEASLIEGIQAALAAGR</sequence>
<dbReference type="GO" id="GO:0000160">
    <property type="term" value="P:phosphorelay signal transduction system"/>
    <property type="evidence" value="ECO:0007669"/>
    <property type="project" value="InterPro"/>
</dbReference>
<name>A0A509E7H5_9HYPH</name>
<feature type="domain" description="Response regulatory" evidence="5">
    <location>
        <begin position="7"/>
        <end position="120"/>
    </location>
</feature>
<evidence type="ECO:0000313" key="6">
    <source>
        <dbReference type="EMBL" id="VUD69525.1"/>
    </source>
</evidence>
<keyword evidence="3" id="KW-0804">Transcription</keyword>
<dbReference type="Proteomes" id="UP000410984">
    <property type="component" value="Unassembled WGS sequence"/>
</dbReference>
<dbReference type="InterPro" id="IPR001789">
    <property type="entry name" value="Sig_transdc_resp-reg_receiver"/>
</dbReference>
<dbReference type="Gene3D" id="3.40.50.2300">
    <property type="match status" value="1"/>
</dbReference>
<gene>
    <name evidence="6" type="primary">fixJ_2</name>
    <name evidence="6" type="ORF">MET9862_00075</name>
</gene>
<dbReference type="InterPro" id="IPR011006">
    <property type="entry name" value="CheY-like_superfamily"/>
</dbReference>
<dbReference type="PANTHER" id="PTHR44591">
    <property type="entry name" value="STRESS RESPONSE REGULATOR PROTEIN 1"/>
    <property type="match status" value="1"/>
</dbReference>
<dbReference type="AlphaFoldDB" id="A0A509E7H5"/>
<accession>A0A509E7H5</accession>
<dbReference type="EMBL" id="CABFPH010000001">
    <property type="protein sequence ID" value="VUD69525.1"/>
    <property type="molecule type" value="Genomic_DNA"/>
</dbReference>
<dbReference type="SMART" id="SM00448">
    <property type="entry name" value="REC"/>
    <property type="match status" value="1"/>
</dbReference>
<keyword evidence="2" id="KW-0805">Transcription regulation</keyword>
<organism evidence="6 7">
    <name type="scientific">Methylobacterium symbioticum</name>
    <dbReference type="NCBI Taxonomy" id="2584084"/>
    <lineage>
        <taxon>Bacteria</taxon>
        <taxon>Pseudomonadati</taxon>
        <taxon>Pseudomonadota</taxon>
        <taxon>Alphaproteobacteria</taxon>
        <taxon>Hyphomicrobiales</taxon>
        <taxon>Methylobacteriaceae</taxon>
        <taxon>Methylobacterium</taxon>
    </lineage>
</organism>